<dbReference type="EMBL" id="JAPNKA010000001">
    <property type="protein sequence ID" value="MCY1083154.1"/>
    <property type="molecule type" value="Genomic_DNA"/>
</dbReference>
<feature type="compositionally biased region" description="Basic residues" evidence="1">
    <location>
        <begin position="136"/>
        <end position="147"/>
    </location>
</feature>
<dbReference type="Proteomes" id="UP001207654">
    <property type="component" value="Unassembled WGS sequence"/>
</dbReference>
<proteinExistence type="predicted"/>
<gene>
    <name evidence="2" type="ORF">OV287_52835</name>
</gene>
<feature type="compositionally biased region" description="Basic and acidic residues" evidence="1">
    <location>
        <begin position="65"/>
        <end position="84"/>
    </location>
</feature>
<comment type="caution">
    <text evidence="2">The sequence shown here is derived from an EMBL/GenBank/DDBJ whole genome shotgun (WGS) entry which is preliminary data.</text>
</comment>
<evidence type="ECO:0000313" key="3">
    <source>
        <dbReference type="Proteomes" id="UP001207654"/>
    </source>
</evidence>
<feature type="region of interest" description="Disordered" evidence="1">
    <location>
        <begin position="113"/>
        <end position="177"/>
    </location>
</feature>
<evidence type="ECO:0000256" key="1">
    <source>
        <dbReference type="SAM" id="MobiDB-lite"/>
    </source>
</evidence>
<name>A0ABT4AQN3_9BACT</name>
<protein>
    <submittedName>
        <fullName evidence="2">Uncharacterized protein</fullName>
    </submittedName>
</protein>
<keyword evidence="3" id="KW-1185">Reference proteome</keyword>
<evidence type="ECO:0000313" key="2">
    <source>
        <dbReference type="EMBL" id="MCY1083154.1"/>
    </source>
</evidence>
<feature type="region of interest" description="Disordered" evidence="1">
    <location>
        <begin position="49"/>
        <end position="94"/>
    </location>
</feature>
<accession>A0ABT4AQN3</accession>
<dbReference type="RefSeq" id="WP_267541696.1">
    <property type="nucleotide sequence ID" value="NZ_JAPNKA010000001.1"/>
</dbReference>
<organism evidence="2 3">
    <name type="scientific">Archangium lansingense</name>
    <dbReference type="NCBI Taxonomy" id="2995310"/>
    <lineage>
        <taxon>Bacteria</taxon>
        <taxon>Pseudomonadati</taxon>
        <taxon>Myxococcota</taxon>
        <taxon>Myxococcia</taxon>
        <taxon>Myxococcales</taxon>
        <taxon>Cystobacterineae</taxon>
        <taxon>Archangiaceae</taxon>
        <taxon>Archangium</taxon>
    </lineage>
</organism>
<reference evidence="2 3" key="1">
    <citation type="submission" date="2022-11" db="EMBL/GenBank/DDBJ databases">
        <title>Minimal conservation of predation-associated metabolite biosynthetic gene clusters underscores biosynthetic potential of Myxococcota including descriptions for ten novel species: Archangium lansinium sp. nov., Myxococcus landrumus sp. nov., Nannocystis bai.</title>
        <authorList>
            <person name="Ahearne A."/>
            <person name="Stevens C."/>
            <person name="Phillips K."/>
        </authorList>
    </citation>
    <scope>NUCLEOTIDE SEQUENCE [LARGE SCALE GENOMIC DNA]</scope>
    <source>
        <strain evidence="2 3">MIWBW</strain>
    </source>
</reference>
<sequence>MATIGTRLVERLKDEALRLGTQGVRWVVESTVSAVRTVDRLQQEWIPREQRSAGAKRGPAGEDAAMEHQRRERTLYRPPPERKVVGRPAKQVRTEAQATAELVLAEARAAKERLKKAQSAPRPLKVSAEAEETPKRRTTRKTVRTQGRKTTPTAAAPKRVTAPKEGFKAKRGQKHKH</sequence>